<evidence type="ECO:0000259" key="6">
    <source>
        <dbReference type="PROSITE" id="PS50801"/>
    </source>
</evidence>
<dbReference type="PROSITE" id="PS50801">
    <property type="entry name" value="STAS"/>
    <property type="match status" value="1"/>
</dbReference>
<feature type="transmembrane region" description="Helical" evidence="5">
    <location>
        <begin position="105"/>
        <end position="127"/>
    </location>
</feature>
<organism evidence="7 8">
    <name type="scientific">Chitiniphilus shinanonensis</name>
    <dbReference type="NCBI Taxonomy" id="553088"/>
    <lineage>
        <taxon>Bacteria</taxon>
        <taxon>Pseudomonadati</taxon>
        <taxon>Pseudomonadota</taxon>
        <taxon>Betaproteobacteria</taxon>
        <taxon>Neisseriales</taxon>
        <taxon>Chitinibacteraceae</taxon>
        <taxon>Chitiniphilus</taxon>
    </lineage>
</organism>
<feature type="transmembrane region" description="Helical" evidence="5">
    <location>
        <begin position="31"/>
        <end position="49"/>
    </location>
</feature>
<dbReference type="CDD" id="cd07042">
    <property type="entry name" value="STAS_SulP_like_sulfate_transporter"/>
    <property type="match status" value="1"/>
</dbReference>
<evidence type="ECO:0000256" key="3">
    <source>
        <dbReference type="ARBA" id="ARBA00022989"/>
    </source>
</evidence>
<feature type="transmembrane region" description="Helical" evidence="5">
    <location>
        <begin position="55"/>
        <end position="73"/>
    </location>
</feature>
<gene>
    <name evidence="7" type="ORF">GCM10007860_32510</name>
</gene>
<sequence>MKNKILALLNAWMPGLDNLLHYRREWLRADVRAGLSVAAVALPVGVAYAELAGMSPVAGLYASVLPMMIYALFGTSRQLIVGPDAATCAMVAATLVPIAHGDAELYISLSVTLAFLTGVICLIASRLRLGFLADLLSRPILLGFLNGVAISIVVGQLGKVFGFQYQHANLLERLGELPAKVLQTHWPVLLVSAAALALLWACGRWLPRLPGALAAMVGCGLAVGLLGLEARGVAVIGDVPAGLPRLHWPSLPLGHLGQLLGAAAALALVSFNSAMLTARSFAAKNRYDVDADREFRALGTANIAAALSQGFVISGADSRTAVNDANGGQTQMVSVVAALAIALVMLALTGPLAYVPQAALGVVLIVAALKLVDWRGLWSLRRYSRGEFLLALGTTVGVAFVGVMPGVGLAVTVAVLRFLMRVARPKESLLGVYPDRDSFHDLAIHPGAKAIPGMMVYRFESPLTFFNAGYFKQRVLALIDTAETPVYWLVIDSLPITQFDLTALAMLRELNAELAERGVTLAFAGRREEWLNWFRERGKTPDERHYSTLQAARRDFNAKMAGR</sequence>
<evidence type="ECO:0000256" key="1">
    <source>
        <dbReference type="ARBA" id="ARBA00004141"/>
    </source>
</evidence>
<dbReference type="Pfam" id="PF01740">
    <property type="entry name" value="STAS"/>
    <property type="match status" value="1"/>
</dbReference>
<keyword evidence="4 5" id="KW-0472">Membrane</keyword>
<comment type="caution">
    <text evidence="7">The sequence shown here is derived from an EMBL/GenBank/DDBJ whole genome shotgun (WGS) entry which is preliminary data.</text>
</comment>
<feature type="transmembrane region" description="Helical" evidence="5">
    <location>
        <begin position="388"/>
        <end position="416"/>
    </location>
</feature>
<reference evidence="8" key="1">
    <citation type="journal article" date="2019" name="Int. J. Syst. Evol. Microbiol.">
        <title>The Global Catalogue of Microorganisms (GCM) 10K type strain sequencing project: providing services to taxonomists for standard genome sequencing and annotation.</title>
        <authorList>
            <consortium name="The Broad Institute Genomics Platform"/>
            <consortium name="The Broad Institute Genome Sequencing Center for Infectious Disease"/>
            <person name="Wu L."/>
            <person name="Ma J."/>
        </authorList>
    </citation>
    <scope>NUCLEOTIDE SEQUENCE [LARGE SCALE GENOMIC DNA]</scope>
    <source>
        <strain evidence="8">NBRC 104970</strain>
    </source>
</reference>
<proteinExistence type="predicted"/>
<feature type="transmembrane region" description="Helical" evidence="5">
    <location>
        <begin position="335"/>
        <end position="368"/>
    </location>
</feature>
<evidence type="ECO:0000313" key="8">
    <source>
        <dbReference type="Proteomes" id="UP001156836"/>
    </source>
</evidence>
<feature type="transmembrane region" description="Helical" evidence="5">
    <location>
        <begin position="213"/>
        <end position="236"/>
    </location>
</feature>
<feature type="domain" description="STAS" evidence="6">
    <location>
        <begin position="444"/>
        <end position="556"/>
    </location>
</feature>
<feature type="transmembrane region" description="Helical" evidence="5">
    <location>
        <begin position="185"/>
        <end position="206"/>
    </location>
</feature>
<feature type="transmembrane region" description="Helical" evidence="5">
    <location>
        <begin position="256"/>
        <end position="276"/>
    </location>
</feature>
<accession>A0ABQ6BVR9</accession>
<evidence type="ECO:0000256" key="4">
    <source>
        <dbReference type="ARBA" id="ARBA00023136"/>
    </source>
</evidence>
<keyword evidence="2 5" id="KW-0812">Transmembrane</keyword>
<evidence type="ECO:0000256" key="5">
    <source>
        <dbReference type="SAM" id="Phobius"/>
    </source>
</evidence>
<feature type="transmembrane region" description="Helical" evidence="5">
    <location>
        <begin position="80"/>
        <end position="99"/>
    </location>
</feature>
<dbReference type="SUPFAM" id="SSF52091">
    <property type="entry name" value="SpoIIaa-like"/>
    <property type="match status" value="1"/>
</dbReference>
<evidence type="ECO:0000256" key="2">
    <source>
        <dbReference type="ARBA" id="ARBA00022692"/>
    </source>
</evidence>
<dbReference type="InterPro" id="IPR011547">
    <property type="entry name" value="SLC26A/SulP_dom"/>
</dbReference>
<dbReference type="RefSeq" id="WP_051083186.1">
    <property type="nucleotide sequence ID" value="NZ_BAABUF010000003.1"/>
</dbReference>
<dbReference type="PANTHER" id="PTHR11814">
    <property type="entry name" value="SULFATE TRANSPORTER"/>
    <property type="match status" value="1"/>
</dbReference>
<dbReference type="NCBIfam" id="TIGR00815">
    <property type="entry name" value="sulP"/>
    <property type="match status" value="1"/>
</dbReference>
<keyword evidence="3 5" id="KW-1133">Transmembrane helix</keyword>
<comment type="subcellular location">
    <subcellularLocation>
        <location evidence="1">Membrane</location>
        <topology evidence="1">Multi-pass membrane protein</topology>
    </subcellularLocation>
</comment>
<dbReference type="InterPro" id="IPR002645">
    <property type="entry name" value="STAS_dom"/>
</dbReference>
<dbReference type="InterPro" id="IPR001902">
    <property type="entry name" value="SLC26A/SulP_fam"/>
</dbReference>
<keyword evidence="8" id="KW-1185">Reference proteome</keyword>
<dbReference type="InterPro" id="IPR036513">
    <property type="entry name" value="STAS_dom_sf"/>
</dbReference>
<protein>
    <submittedName>
        <fullName evidence="7">Sodium-independent anion transporter</fullName>
    </submittedName>
</protein>
<dbReference type="Proteomes" id="UP001156836">
    <property type="component" value="Unassembled WGS sequence"/>
</dbReference>
<dbReference type="Pfam" id="PF00916">
    <property type="entry name" value="Sulfate_transp"/>
    <property type="match status" value="1"/>
</dbReference>
<feature type="transmembrane region" description="Helical" evidence="5">
    <location>
        <begin position="139"/>
        <end position="165"/>
    </location>
</feature>
<evidence type="ECO:0000313" key="7">
    <source>
        <dbReference type="EMBL" id="GLS06085.1"/>
    </source>
</evidence>
<name>A0ABQ6BVR9_9NEIS</name>
<dbReference type="EMBL" id="BSOZ01000089">
    <property type="protein sequence ID" value="GLS06085.1"/>
    <property type="molecule type" value="Genomic_DNA"/>
</dbReference>
<dbReference type="Gene3D" id="3.30.750.24">
    <property type="entry name" value="STAS domain"/>
    <property type="match status" value="1"/>
</dbReference>